<dbReference type="NCBIfam" id="TIGR02937">
    <property type="entry name" value="sigma70-ECF"/>
    <property type="match status" value="1"/>
</dbReference>
<dbReference type="GO" id="GO:0016987">
    <property type="term" value="F:sigma factor activity"/>
    <property type="evidence" value="ECO:0007669"/>
    <property type="project" value="UniProtKB-KW"/>
</dbReference>
<dbReference type="SUPFAM" id="SSF88946">
    <property type="entry name" value="Sigma2 domain of RNA polymerase sigma factors"/>
    <property type="match status" value="1"/>
</dbReference>
<comment type="caution">
    <text evidence="7">The sequence shown here is derived from an EMBL/GenBank/DDBJ whole genome shotgun (WGS) entry which is preliminary data.</text>
</comment>
<gene>
    <name evidence="7" type="ORF">HQ35_00435</name>
</gene>
<dbReference type="GO" id="GO:0003677">
    <property type="term" value="F:DNA binding"/>
    <property type="evidence" value="ECO:0007669"/>
    <property type="project" value="InterPro"/>
</dbReference>
<dbReference type="Gene3D" id="1.10.10.10">
    <property type="entry name" value="Winged helix-like DNA-binding domain superfamily/Winged helix DNA-binding domain"/>
    <property type="match status" value="1"/>
</dbReference>
<dbReference type="InterPro" id="IPR039425">
    <property type="entry name" value="RNA_pol_sigma-70-like"/>
</dbReference>
<evidence type="ECO:0000256" key="3">
    <source>
        <dbReference type="ARBA" id="ARBA00023082"/>
    </source>
</evidence>
<dbReference type="SUPFAM" id="SSF88659">
    <property type="entry name" value="Sigma3 and sigma4 domains of RNA polymerase sigma factors"/>
    <property type="match status" value="1"/>
</dbReference>
<dbReference type="InterPro" id="IPR013324">
    <property type="entry name" value="RNA_pol_sigma_r3/r4-like"/>
</dbReference>
<dbReference type="STRING" id="36874.HQ34_08445"/>
<keyword evidence="4" id="KW-0804">Transcription</keyword>
<dbReference type="InterPro" id="IPR013325">
    <property type="entry name" value="RNA_pol_sigma_r2"/>
</dbReference>
<dbReference type="Pfam" id="PF08281">
    <property type="entry name" value="Sigma70_r4_2"/>
    <property type="match status" value="1"/>
</dbReference>
<dbReference type="RefSeq" id="WP_036849854.1">
    <property type="nucleotide sequence ID" value="NZ_LR134506.1"/>
</dbReference>
<evidence type="ECO:0000313" key="8">
    <source>
        <dbReference type="Proteomes" id="UP000030125"/>
    </source>
</evidence>
<sequence length="189" mass="21888">MLMKVSEEVLINKILSGDESAMRGLYDRYCGVLSTTCRRYITDEDDTKDVLQDAFIKIFNKLNTFEYRGEGSLLAWMTRVVVNEALKYLRDVSRRNIVSTTWELPDVSDQDDEPDDISSIPPETLLKLIQELPDGYRAVFNLYVFEQKSHKEIAQLLGINEASSASQYHRAKKTLKKRINELIKKHHNE</sequence>
<reference evidence="7 8" key="1">
    <citation type="submission" date="2014-08" db="EMBL/GenBank/DDBJ databases">
        <title>Porphyromonas cangingivalis strain:COT-109_OH1386 Genome sequencing.</title>
        <authorList>
            <person name="Wallis C."/>
            <person name="Deusch O."/>
            <person name="O'Flynn C."/>
            <person name="Davis I."/>
            <person name="Jospin G."/>
            <person name="Darling A.E."/>
            <person name="Coil D.A."/>
            <person name="Alexiev A."/>
            <person name="Horsfall A."/>
            <person name="Kirkwood N."/>
            <person name="Harris S."/>
            <person name="Eisen J.A."/>
        </authorList>
    </citation>
    <scope>NUCLEOTIDE SEQUENCE [LARGE SCALE GENOMIC DNA]</scope>
    <source>
        <strain evidence="8">COT-109 OH1386</strain>
    </source>
</reference>
<dbReference type="EMBL" id="JQJD01000001">
    <property type="protein sequence ID" value="KGN83271.1"/>
    <property type="molecule type" value="Genomic_DNA"/>
</dbReference>
<dbReference type="GO" id="GO:0006352">
    <property type="term" value="P:DNA-templated transcription initiation"/>
    <property type="evidence" value="ECO:0007669"/>
    <property type="project" value="InterPro"/>
</dbReference>
<proteinExistence type="inferred from homology"/>
<dbReference type="InterPro" id="IPR036388">
    <property type="entry name" value="WH-like_DNA-bd_sf"/>
</dbReference>
<dbReference type="Proteomes" id="UP000030125">
    <property type="component" value="Unassembled WGS sequence"/>
</dbReference>
<dbReference type="AlphaFoldDB" id="A0A0A2EWK8"/>
<dbReference type="Gene3D" id="1.10.1740.10">
    <property type="match status" value="1"/>
</dbReference>
<evidence type="ECO:0000259" key="5">
    <source>
        <dbReference type="Pfam" id="PF04542"/>
    </source>
</evidence>
<evidence type="ECO:0000256" key="4">
    <source>
        <dbReference type="ARBA" id="ARBA00023163"/>
    </source>
</evidence>
<keyword evidence="3" id="KW-0731">Sigma factor</keyword>
<evidence type="ECO:0000259" key="6">
    <source>
        <dbReference type="Pfam" id="PF08281"/>
    </source>
</evidence>
<accession>A0A0A2EWK8</accession>
<evidence type="ECO:0000256" key="1">
    <source>
        <dbReference type="ARBA" id="ARBA00010641"/>
    </source>
</evidence>
<dbReference type="InterPro" id="IPR007627">
    <property type="entry name" value="RNA_pol_sigma70_r2"/>
</dbReference>
<feature type="domain" description="RNA polymerase sigma factor 70 region 4 type 2" evidence="6">
    <location>
        <begin position="125"/>
        <end position="175"/>
    </location>
</feature>
<feature type="domain" description="RNA polymerase sigma-70 region 2" evidence="5">
    <location>
        <begin position="25"/>
        <end position="94"/>
    </location>
</feature>
<evidence type="ECO:0008006" key="9">
    <source>
        <dbReference type="Google" id="ProtNLM"/>
    </source>
</evidence>
<name>A0A0A2EWK8_PORCN</name>
<dbReference type="InterPro" id="IPR013249">
    <property type="entry name" value="RNA_pol_sigma70_r4_t2"/>
</dbReference>
<comment type="similarity">
    <text evidence="1">Belongs to the sigma-70 factor family. ECF subfamily.</text>
</comment>
<evidence type="ECO:0000256" key="2">
    <source>
        <dbReference type="ARBA" id="ARBA00023015"/>
    </source>
</evidence>
<dbReference type="CDD" id="cd06171">
    <property type="entry name" value="Sigma70_r4"/>
    <property type="match status" value="1"/>
</dbReference>
<dbReference type="eggNOG" id="COG1595">
    <property type="taxonomic scope" value="Bacteria"/>
</dbReference>
<dbReference type="PANTHER" id="PTHR43133">
    <property type="entry name" value="RNA POLYMERASE ECF-TYPE SIGMA FACTO"/>
    <property type="match status" value="1"/>
</dbReference>
<dbReference type="InterPro" id="IPR014284">
    <property type="entry name" value="RNA_pol_sigma-70_dom"/>
</dbReference>
<organism evidence="7 8">
    <name type="scientific">Porphyromonas cangingivalis</name>
    <dbReference type="NCBI Taxonomy" id="36874"/>
    <lineage>
        <taxon>Bacteria</taxon>
        <taxon>Pseudomonadati</taxon>
        <taxon>Bacteroidota</taxon>
        <taxon>Bacteroidia</taxon>
        <taxon>Bacteroidales</taxon>
        <taxon>Porphyromonadaceae</taxon>
        <taxon>Porphyromonas</taxon>
    </lineage>
</organism>
<dbReference type="Pfam" id="PF04542">
    <property type="entry name" value="Sigma70_r2"/>
    <property type="match status" value="1"/>
</dbReference>
<keyword evidence="2" id="KW-0805">Transcription regulation</keyword>
<evidence type="ECO:0000313" key="7">
    <source>
        <dbReference type="EMBL" id="KGN83271.1"/>
    </source>
</evidence>
<dbReference type="PANTHER" id="PTHR43133:SF46">
    <property type="entry name" value="RNA POLYMERASE SIGMA-70 FACTOR ECF SUBFAMILY"/>
    <property type="match status" value="1"/>
</dbReference>
<keyword evidence="8" id="KW-1185">Reference proteome</keyword>
<protein>
    <recommendedName>
        <fullName evidence="9">RNA polymerase sigma-70 factor, ECF subfamily</fullName>
    </recommendedName>
</protein>